<gene>
    <name evidence="5" type="ORF">AB1Y20_002709</name>
</gene>
<dbReference type="PANTHER" id="PTHR12176">
    <property type="entry name" value="SAM-DEPENDENT METHYLTRANSFERASE SUPERFAMILY PROTEIN"/>
    <property type="match status" value="1"/>
</dbReference>
<evidence type="ECO:0000256" key="1">
    <source>
        <dbReference type="ARBA" id="ARBA00008361"/>
    </source>
</evidence>
<name>A0AB34JB62_PRYPA</name>
<dbReference type="Gene3D" id="3.40.50.150">
    <property type="entry name" value="Vaccinia Virus protein VP39"/>
    <property type="match status" value="1"/>
</dbReference>
<dbReference type="InterPro" id="IPR029063">
    <property type="entry name" value="SAM-dependent_MTases_sf"/>
</dbReference>
<evidence type="ECO:0000256" key="2">
    <source>
        <dbReference type="ARBA" id="ARBA00022603"/>
    </source>
</evidence>
<comment type="caution">
    <text evidence="5">The sequence shown here is derived from an EMBL/GenBank/DDBJ whole genome shotgun (WGS) entry which is preliminary data.</text>
</comment>
<dbReference type="GO" id="GO:0008168">
    <property type="term" value="F:methyltransferase activity"/>
    <property type="evidence" value="ECO:0007669"/>
    <property type="project" value="UniProtKB-KW"/>
</dbReference>
<dbReference type="EMBL" id="JBGBPQ010000010">
    <property type="protein sequence ID" value="KAL1518417.1"/>
    <property type="molecule type" value="Genomic_DNA"/>
</dbReference>
<keyword evidence="6" id="KW-1185">Reference proteome</keyword>
<accession>A0AB34JB62</accession>
<comment type="similarity">
    <text evidence="1">Belongs to the methyltransferase superfamily.</text>
</comment>
<evidence type="ECO:0000313" key="5">
    <source>
        <dbReference type="EMBL" id="KAL1518417.1"/>
    </source>
</evidence>
<organism evidence="5 6">
    <name type="scientific">Prymnesium parvum</name>
    <name type="common">Toxic golden alga</name>
    <dbReference type="NCBI Taxonomy" id="97485"/>
    <lineage>
        <taxon>Eukaryota</taxon>
        <taxon>Haptista</taxon>
        <taxon>Haptophyta</taxon>
        <taxon>Prymnesiophyceae</taxon>
        <taxon>Prymnesiales</taxon>
        <taxon>Prymnesiaceae</taxon>
        <taxon>Prymnesium</taxon>
    </lineage>
</organism>
<sequence length="200" mass="21582">MLALCLPRPAAHDFANPFAWDAAYASSGCPPAEWLLPYSALRPLLLELLPSSRAAPVLEIGCGTSALAAQLCADGFTELTACDASRVAVEASRRAFAHVASLRVVREDAREMSFADGSFCAAVDKGTLDAICSAEGYDYEAARVAAELVRVLRPRGRWVCVSLMPPAVLLPIMEREEWGGSLRLERRVGGHYVYAAERRG</sequence>
<keyword evidence="3" id="KW-0808">Transferase</keyword>
<feature type="domain" description="Methyltransferase" evidence="4">
    <location>
        <begin position="57"/>
        <end position="156"/>
    </location>
</feature>
<dbReference type="InterPro" id="IPR051419">
    <property type="entry name" value="Lys/N-term_MeTrsfase_sf"/>
</dbReference>
<keyword evidence="2" id="KW-0489">Methyltransferase</keyword>
<protein>
    <recommendedName>
        <fullName evidence="4">Methyltransferase domain-containing protein</fullName>
    </recommendedName>
</protein>
<dbReference type="Pfam" id="PF13649">
    <property type="entry name" value="Methyltransf_25"/>
    <property type="match status" value="1"/>
</dbReference>
<dbReference type="SUPFAM" id="SSF53335">
    <property type="entry name" value="S-adenosyl-L-methionine-dependent methyltransferases"/>
    <property type="match status" value="1"/>
</dbReference>
<dbReference type="CDD" id="cd02440">
    <property type="entry name" value="AdoMet_MTases"/>
    <property type="match status" value="1"/>
</dbReference>
<dbReference type="InterPro" id="IPR041698">
    <property type="entry name" value="Methyltransf_25"/>
</dbReference>
<dbReference type="AlphaFoldDB" id="A0AB34JB62"/>
<dbReference type="GO" id="GO:0032259">
    <property type="term" value="P:methylation"/>
    <property type="evidence" value="ECO:0007669"/>
    <property type="project" value="UniProtKB-KW"/>
</dbReference>
<proteinExistence type="inferred from homology"/>
<evidence type="ECO:0000313" key="6">
    <source>
        <dbReference type="Proteomes" id="UP001515480"/>
    </source>
</evidence>
<evidence type="ECO:0000256" key="3">
    <source>
        <dbReference type="ARBA" id="ARBA00022679"/>
    </source>
</evidence>
<evidence type="ECO:0000259" key="4">
    <source>
        <dbReference type="Pfam" id="PF13649"/>
    </source>
</evidence>
<dbReference type="Proteomes" id="UP001515480">
    <property type="component" value="Unassembled WGS sequence"/>
</dbReference>
<reference evidence="5 6" key="1">
    <citation type="journal article" date="2024" name="Science">
        <title>Giant polyketide synthase enzymes in the biosynthesis of giant marine polyether toxins.</title>
        <authorList>
            <person name="Fallon T.R."/>
            <person name="Shende V.V."/>
            <person name="Wierzbicki I.H."/>
            <person name="Pendleton A.L."/>
            <person name="Watervoot N.F."/>
            <person name="Auber R.P."/>
            <person name="Gonzalez D.J."/>
            <person name="Wisecaver J.H."/>
            <person name="Moore B.S."/>
        </authorList>
    </citation>
    <scope>NUCLEOTIDE SEQUENCE [LARGE SCALE GENOMIC DNA]</scope>
    <source>
        <strain evidence="5 6">12B1</strain>
    </source>
</reference>